<protein>
    <recommendedName>
        <fullName evidence="3">Leucine-rich PPR motif-containing protein, mitochondrial</fullName>
    </recommendedName>
</protein>
<evidence type="ECO:0000313" key="1">
    <source>
        <dbReference type="EMBL" id="CAH1114403.1"/>
    </source>
</evidence>
<dbReference type="Proteomes" id="UP001153636">
    <property type="component" value="Chromosome 8"/>
</dbReference>
<gene>
    <name evidence="1" type="ORF">PSYICH_LOCUS14667</name>
</gene>
<evidence type="ECO:0008006" key="3">
    <source>
        <dbReference type="Google" id="ProtNLM"/>
    </source>
</evidence>
<proteinExistence type="predicted"/>
<dbReference type="Gene3D" id="1.25.40.10">
    <property type="entry name" value="Tetratricopeptide repeat domain"/>
    <property type="match status" value="2"/>
</dbReference>
<name>A0A9P0D483_9CUCU</name>
<reference evidence="1" key="1">
    <citation type="submission" date="2022-01" db="EMBL/GenBank/DDBJ databases">
        <authorList>
            <person name="King R."/>
        </authorList>
    </citation>
    <scope>NUCLEOTIDE SEQUENCE</scope>
</reference>
<dbReference type="InterPro" id="IPR011990">
    <property type="entry name" value="TPR-like_helical_dom_sf"/>
</dbReference>
<keyword evidence="2" id="KW-1185">Reference proteome</keyword>
<dbReference type="OrthoDB" id="767661at2759"/>
<dbReference type="GO" id="GO:0005739">
    <property type="term" value="C:mitochondrion"/>
    <property type="evidence" value="ECO:0007669"/>
    <property type="project" value="TreeGrafter"/>
</dbReference>
<sequence length="965" mass="111558">MFSYSIIGRQSFIFHRFLHRVKFSKNWSNRSATVINELNEASPNISEESVQKFQELNLKGLRDVYNKTDFEHITAQEGQHLLQCCGGTSLITSTPEERSNICNSIYENLLKHNKLNLNIYHTYIQICTENRTLLNSKTFLGSLKFKPDYKIYRFLLENVCECEDAGQAFQLLENMKSDNVPIDEHIFNSLVLVHTLKGGLEGAKNVLETMKAAKVSETDETYFAILKGVIRSQNYNDFIMFLDKYKFTLDENQILIILKELGLNNHVEWLSEMKEHLLTDLVPTREFINKVKNICINLIHLKKSNSAIKLYTYVQQQPEANYGFFILEEMLHSKTDTNEIINTTKMFLENYDSDRAFENLAEFAMKNKYFDITWKLFENFRELRPHFFWPLLVDARNNKGETGIFEVIEKVNNLNLKLDSDTLSDFILPYINLEEITTSVEKLKKVGFTVTETLSPMLLVLLRNGHIHEGVQLCGHYNVKIQGEKLFRSICYSWKNSKDPMIVSILQKFCEYSNVDNDLTGEFLIRSFQNCKTIKDYHAIPLLLKVINDNNLKITTTSADVLRERLDKNLKESEPKLSEEILDGLDRILEFKLKSETDYIPHPRNMNVDDLENHLIELRQKNMETRGVLRKLIQLHAKIGNLKRVTQLRQEFLDAGYEETPGMKSSLMHTYVVSNKLELAVDLYEEIKNADSNFSVDRHKIIDLATLLSKNQKLDEAINLINEARNMPVYEGPGLQRNCLALLNSIKDENRQSEMLNLLVIKGYCKYNNIMLGPLVRINLYRGDLEKASETYNHLAEKFKCTPLQFELTREIAKSKNDKLLQKVLDATAQIHGPLSAQVTLIGVLAEIGEEQILKKILSSTKFDISREVNKKCVRWIKEGKSDALETLAKCCSRLSSEVIDLNFVYDSIIKTYALKNDCQGAIRFYESLLDNDILVDSRLEQQVVKLLQQNNYSIPTSFRLNSAK</sequence>
<organism evidence="1 2">
    <name type="scientific">Psylliodes chrysocephalus</name>
    <dbReference type="NCBI Taxonomy" id="3402493"/>
    <lineage>
        <taxon>Eukaryota</taxon>
        <taxon>Metazoa</taxon>
        <taxon>Ecdysozoa</taxon>
        <taxon>Arthropoda</taxon>
        <taxon>Hexapoda</taxon>
        <taxon>Insecta</taxon>
        <taxon>Pterygota</taxon>
        <taxon>Neoptera</taxon>
        <taxon>Endopterygota</taxon>
        <taxon>Coleoptera</taxon>
        <taxon>Polyphaga</taxon>
        <taxon>Cucujiformia</taxon>
        <taxon>Chrysomeloidea</taxon>
        <taxon>Chrysomelidae</taxon>
        <taxon>Galerucinae</taxon>
        <taxon>Alticini</taxon>
        <taxon>Psylliodes</taxon>
    </lineage>
</organism>
<dbReference type="GO" id="GO:0005634">
    <property type="term" value="C:nucleus"/>
    <property type="evidence" value="ECO:0007669"/>
    <property type="project" value="TreeGrafter"/>
</dbReference>
<dbReference type="GO" id="GO:0070129">
    <property type="term" value="P:regulation of mitochondrial translation"/>
    <property type="evidence" value="ECO:0007669"/>
    <property type="project" value="TreeGrafter"/>
</dbReference>
<dbReference type="GO" id="GO:0003730">
    <property type="term" value="F:mRNA 3'-UTR binding"/>
    <property type="evidence" value="ECO:0007669"/>
    <property type="project" value="TreeGrafter"/>
</dbReference>
<dbReference type="EMBL" id="OV651820">
    <property type="protein sequence ID" value="CAH1114403.1"/>
    <property type="molecule type" value="Genomic_DNA"/>
</dbReference>
<feature type="non-terminal residue" evidence="1">
    <location>
        <position position="965"/>
    </location>
</feature>
<dbReference type="AlphaFoldDB" id="A0A9P0D483"/>
<dbReference type="PANTHER" id="PTHR46669:SF2">
    <property type="entry name" value="EG:BACN32G11.3 PROTEIN"/>
    <property type="match status" value="1"/>
</dbReference>
<dbReference type="PANTHER" id="PTHR46669">
    <property type="entry name" value="LEUCINE-RICH PPR MOTIF-CONTAINING PROTEIN, MITOCHONDRIAL"/>
    <property type="match status" value="1"/>
</dbReference>
<evidence type="ECO:0000313" key="2">
    <source>
        <dbReference type="Proteomes" id="UP001153636"/>
    </source>
</evidence>
<dbReference type="InterPro" id="IPR033490">
    <property type="entry name" value="LRP130"/>
</dbReference>
<accession>A0A9P0D483</accession>